<reference evidence="1" key="1">
    <citation type="submission" date="2020-10" db="EMBL/GenBank/DDBJ databases">
        <authorList>
            <person name="Gilroy R."/>
        </authorList>
    </citation>
    <scope>NUCLEOTIDE SEQUENCE</scope>
    <source>
        <strain evidence="1">CHK195-4489</strain>
    </source>
</reference>
<evidence type="ECO:0000313" key="1">
    <source>
        <dbReference type="EMBL" id="HIU29995.1"/>
    </source>
</evidence>
<evidence type="ECO:0000313" key="2">
    <source>
        <dbReference type="Proteomes" id="UP000824089"/>
    </source>
</evidence>
<accession>A0A9D1IAR3</accession>
<reference evidence="1" key="2">
    <citation type="journal article" date="2021" name="PeerJ">
        <title>Extensive microbial diversity within the chicken gut microbiome revealed by metagenomics and culture.</title>
        <authorList>
            <person name="Gilroy R."/>
            <person name="Ravi A."/>
            <person name="Getino M."/>
            <person name="Pursley I."/>
            <person name="Horton D.L."/>
            <person name="Alikhan N.F."/>
            <person name="Baker D."/>
            <person name="Gharbi K."/>
            <person name="Hall N."/>
            <person name="Watson M."/>
            <person name="Adriaenssens E.M."/>
            <person name="Foster-Nyarko E."/>
            <person name="Jarju S."/>
            <person name="Secka A."/>
            <person name="Antonio M."/>
            <person name="Oren A."/>
            <person name="Chaudhuri R.R."/>
            <person name="La Ragione R."/>
            <person name="Hildebrand F."/>
            <person name="Pallen M.J."/>
        </authorList>
    </citation>
    <scope>NUCLEOTIDE SEQUENCE</scope>
    <source>
        <strain evidence="1">CHK195-4489</strain>
    </source>
</reference>
<name>A0A9D1IAR3_9CLOT</name>
<organism evidence="1 2">
    <name type="scientific">Candidatus Egerieisoma faecipullorum</name>
    <dbReference type="NCBI Taxonomy" id="2840963"/>
    <lineage>
        <taxon>Bacteria</taxon>
        <taxon>Bacillati</taxon>
        <taxon>Bacillota</taxon>
        <taxon>Clostridia</taxon>
        <taxon>Eubacteriales</taxon>
        <taxon>Clostridiaceae</taxon>
        <taxon>Clostridiaceae incertae sedis</taxon>
        <taxon>Candidatus Egerieisoma</taxon>
    </lineage>
</organism>
<sequence>LRQCAFYERCSFDARNSLELYVAFNCLDYGTYMTFSEIFNTEQQFKERPNGGRWIAFGHVNFKEFDSKEHVELLAHSYSGERIARFDKYANSEVLEIHVYGADGFPCYPYYHSADYTFFPENTDIDAEIAKLLYIMHMGIDPESVGLNPEYLKAIPWLTKCKIFREEEGKPVINIPILHKDEAQALWNLCTEAKYEMVKDLKELLAEFYKGKKQEIPAHLDSVPLQKQYLYADNAMLFATIREAISRGKLHDGNYDNDRNGVHQPPCPMVLVIG</sequence>
<dbReference type="AlphaFoldDB" id="A0A9D1IAR3"/>
<feature type="non-terminal residue" evidence="1">
    <location>
        <position position="1"/>
    </location>
</feature>
<protein>
    <submittedName>
        <fullName evidence="1">Uncharacterized protein</fullName>
    </submittedName>
</protein>
<dbReference type="Proteomes" id="UP000824089">
    <property type="component" value="Unassembled WGS sequence"/>
</dbReference>
<gene>
    <name evidence="1" type="ORF">IAD50_06845</name>
</gene>
<dbReference type="EMBL" id="DVMM01000142">
    <property type="protein sequence ID" value="HIU29995.1"/>
    <property type="molecule type" value="Genomic_DNA"/>
</dbReference>
<comment type="caution">
    <text evidence="1">The sequence shown here is derived from an EMBL/GenBank/DDBJ whole genome shotgun (WGS) entry which is preliminary data.</text>
</comment>
<proteinExistence type="predicted"/>